<keyword evidence="2" id="KW-0804">Transcription</keyword>
<dbReference type="GO" id="GO:0006353">
    <property type="term" value="P:DNA-templated transcription termination"/>
    <property type="evidence" value="ECO:0007669"/>
    <property type="project" value="UniProtKB-KW"/>
</dbReference>
<dbReference type="InterPro" id="IPR038538">
    <property type="entry name" value="MTERF_sf"/>
</dbReference>
<reference evidence="4" key="1">
    <citation type="submission" date="2020-03" db="EMBL/GenBank/DDBJ databases">
        <title>A high-quality chromosome-level genome assembly of a woody plant with both climbing and erect habits, Rhamnella rubrinervis.</title>
        <authorList>
            <person name="Lu Z."/>
            <person name="Yang Y."/>
            <person name="Zhu X."/>
            <person name="Sun Y."/>
        </authorList>
    </citation>
    <scope>NUCLEOTIDE SEQUENCE</scope>
    <source>
        <strain evidence="4">BYM</strain>
        <tissue evidence="4">Leaf</tissue>
    </source>
</reference>
<dbReference type="PANTHER" id="PTHR13068">
    <property type="entry name" value="CGI-12 PROTEIN-RELATED"/>
    <property type="match status" value="1"/>
</dbReference>
<keyword evidence="5" id="KW-1185">Reference proteome</keyword>
<accession>A0A8K0DVV0</accession>
<dbReference type="Pfam" id="PF02536">
    <property type="entry name" value="mTERF"/>
    <property type="match status" value="5"/>
</dbReference>
<keyword evidence="3" id="KW-0809">Transit peptide</keyword>
<organism evidence="4 5">
    <name type="scientific">Rhamnella rubrinervis</name>
    <dbReference type="NCBI Taxonomy" id="2594499"/>
    <lineage>
        <taxon>Eukaryota</taxon>
        <taxon>Viridiplantae</taxon>
        <taxon>Streptophyta</taxon>
        <taxon>Embryophyta</taxon>
        <taxon>Tracheophyta</taxon>
        <taxon>Spermatophyta</taxon>
        <taxon>Magnoliopsida</taxon>
        <taxon>eudicotyledons</taxon>
        <taxon>Gunneridae</taxon>
        <taxon>Pentapetalae</taxon>
        <taxon>rosids</taxon>
        <taxon>fabids</taxon>
        <taxon>Rosales</taxon>
        <taxon>Rhamnaceae</taxon>
        <taxon>rhamnoid group</taxon>
        <taxon>Rhamneae</taxon>
        <taxon>Rhamnella</taxon>
    </lineage>
</organism>
<evidence type="ECO:0000313" key="5">
    <source>
        <dbReference type="Proteomes" id="UP000796880"/>
    </source>
</evidence>
<comment type="caution">
    <text evidence="4">The sequence shown here is derived from an EMBL/GenBank/DDBJ whole genome shotgun (WGS) entry which is preliminary data.</text>
</comment>
<evidence type="ECO:0000256" key="3">
    <source>
        <dbReference type="ARBA" id="ARBA00022946"/>
    </source>
</evidence>
<protein>
    <submittedName>
        <fullName evidence="4">Uncharacterized protein</fullName>
    </submittedName>
</protein>
<keyword evidence="2" id="KW-0805">Transcription regulation</keyword>
<evidence type="ECO:0000256" key="2">
    <source>
        <dbReference type="ARBA" id="ARBA00022472"/>
    </source>
</evidence>
<dbReference type="PANTHER" id="PTHR13068:SF9">
    <property type="entry name" value="TRANSCRIPTION TERMINATION FACTOR MTERF5, CHLOROPLASTIC"/>
    <property type="match status" value="1"/>
</dbReference>
<dbReference type="InterPro" id="IPR003690">
    <property type="entry name" value="MTERF"/>
</dbReference>
<dbReference type="GO" id="GO:0003676">
    <property type="term" value="F:nucleic acid binding"/>
    <property type="evidence" value="ECO:0007669"/>
    <property type="project" value="InterPro"/>
</dbReference>
<name>A0A8K0DVV0_9ROSA</name>
<gene>
    <name evidence="4" type="ORF">FNV43_RR22281</name>
</gene>
<dbReference type="Gene3D" id="1.25.70.10">
    <property type="entry name" value="Transcription termination factor 3, mitochondrial"/>
    <property type="match status" value="4"/>
</dbReference>
<proteinExistence type="inferred from homology"/>
<dbReference type="OrthoDB" id="637682at2759"/>
<dbReference type="Proteomes" id="UP000796880">
    <property type="component" value="Unassembled WGS sequence"/>
</dbReference>
<dbReference type="EMBL" id="VOIH02000010">
    <property type="protein sequence ID" value="KAF3435194.1"/>
    <property type="molecule type" value="Genomic_DNA"/>
</dbReference>
<keyword evidence="2" id="KW-0806">Transcription termination</keyword>
<comment type="similarity">
    <text evidence="1">Belongs to the mTERF family.</text>
</comment>
<evidence type="ECO:0000256" key="1">
    <source>
        <dbReference type="ARBA" id="ARBA00007692"/>
    </source>
</evidence>
<evidence type="ECO:0000313" key="4">
    <source>
        <dbReference type="EMBL" id="KAF3435194.1"/>
    </source>
</evidence>
<dbReference type="SMART" id="SM00733">
    <property type="entry name" value="Mterf"/>
    <property type="match status" value="30"/>
</dbReference>
<sequence>MKAWILMSQQKISLGKDSAKSSTCCIGHHWNSLVKYSFVKQMLLILRGGYSSLKVVESFRNPPDNKEKPVAPLPASLSPSLLDSKKLKAVSRVSEIGPTGKFQPQVLYLIELGMDLDQIKHATRRFPSFICYSLEGKIKPLVEFLLDLGVSKSDVCSILFRRPRLCGYSLSEKILPTMSFLEGLGADKKQWAKLIYLFPGFVTYSRQKVKTTVDFLYEMGLSEENIGKLLTRCPNIISFSVEDKLRPTAEYFLSLGVDVAVLLHRAPHSFVCSLDTNLTENLMPKWEFFLNMDYPRSELVKFPQYFGYRLEERIKPRLDTLPALLSPALEMTHWTKHNEAVQRLRMGLWTQLAFLSKVFFCQGKANFAPSVENVNQRVSDIFTADSGESGSFSLKAVERFPNPPNNKEKPVAVLTASLSPSLIDSKKLKASSRVSEIGSFGKLRPQVLYLIELGLDLEQIKDITRRFPAFAFYSLEGKIKPLVEFLLDIGVPKSDIPSILSRTPQLCGLSLSEKIIPRVAFLESLGVNRKQRAKVIHRFPAFLTNSRQKVKSAVDFLYEMGLSAESIGKILTRCPNIVSCSVEDKLRPTAEYFRLLGVDIAFLLRRFPQNLSYSIEANIKPVTEFFLERGYSMEEVGTMISRFASLYGLSLAKNLLPKWEFFLTMDYPRSELVKIPAYFGYSLEGRIKPRYALMKEYTTNAALTDQMQTIAIFSLLRFPILNTTTYERLKGIFIAYKFEVSALKRTYWTKQNEAVQRLRRTLVVYWHQLAMRGLKRRGICGGEVVSQLLDFRPLYALMKECGVVLPLTKLLALSSEDLDKALKDLDKALKKTPKKSTTTQRLAFLGKVFFCQANVVEFGTKVVESFSNPPDNKEKKVAQLPATLSPTLLNSKRLKAMSRVSEISPTGELRPQVLYLIELGMDLDQIKSMARRHPAFAFYSLEGKIKPLVEFLLDLGVPKSDIPSILSRTPRLCSYSLSGNLIHSVAFLESLGVDRKQWGKVICRFPAFITCSRQKVKTTVGFLYEMGLSEESIGKVLTRCPKFVSLNVKDKLRSIAEYFRSLGVDVAVLLYRYPENFGLSLENNLKPVTEFFLEIGYSREEVGTMISRFGAIYMYSLEENLKPKWDFFLTMDYPQSELVKFPQYFSYSLEHRIKPRYVLMKECGELHLQTRDISSLLCRKQASIHLQGVLPVCLFCVHAISFSKTQSAFLLFCQANFDVFTADSGISRYSALKGVESCPNPPDNKEKPVAPLPASLASSLLDSERLKAISRVSEMSSSGKLWPQVLYFIELGIDLDQIKRITKIFPRFPFYSLEGKIKPLVKFLLDLGVPKSGIPSILIRRPQLCGISLSGNLIPNMTFLESLGVDKKQWAKVIYRCPAFVTCSRHKVKTTIDFLYEMGLSENSIGKILTQCPNIVCYNVEDKLRPIAEYFRLLGVDVAVLFRKSPSILGSSLETNLKPVTEFFFQKGYNMEEVGTMISRFGALYLYSLEENLKPKWEFFLTMDYPKSELVKFPPYFGYSLEQRIKPSYSLEQRVKPRFRLLKECGVVLPLSSLLLLSSHDFDKALKRKLKENLADQDQSYSGQSNIGQ</sequence>